<dbReference type="Pfam" id="PF07171">
    <property type="entry name" value="MlrC_C"/>
    <property type="match status" value="1"/>
</dbReference>
<comment type="similarity">
    <text evidence="1">Belongs to the peptidase M81 family.</text>
</comment>
<protein>
    <recommendedName>
        <fullName evidence="1">Microcystinase C</fullName>
        <shortName evidence="1">MlrC</shortName>
    </recommendedName>
</protein>
<dbReference type="EMBL" id="JBHMEA010000047">
    <property type="protein sequence ID" value="MFB9233012.1"/>
    <property type="molecule type" value="Genomic_DNA"/>
</dbReference>
<dbReference type="InterPro" id="IPR009197">
    <property type="entry name" value="MlrC"/>
</dbReference>
<organism evidence="4 5">
    <name type="scientific">Pseudohalocynthiibacter aestuariivivens</name>
    <dbReference type="NCBI Taxonomy" id="1591409"/>
    <lineage>
        <taxon>Bacteria</taxon>
        <taxon>Pseudomonadati</taxon>
        <taxon>Pseudomonadota</taxon>
        <taxon>Alphaproteobacteria</taxon>
        <taxon>Rhodobacterales</taxon>
        <taxon>Paracoccaceae</taxon>
        <taxon>Pseudohalocynthiibacter</taxon>
    </lineage>
</organism>
<dbReference type="PIRSF" id="PIRSF012702">
    <property type="entry name" value="UCP012702"/>
    <property type="match status" value="1"/>
</dbReference>
<keyword evidence="5" id="KW-1185">Reference proteome</keyword>
<gene>
    <name evidence="4" type="ORF">ACFFUT_14570</name>
</gene>
<dbReference type="Proteomes" id="UP001589683">
    <property type="component" value="Unassembled WGS sequence"/>
</dbReference>
<keyword evidence="1" id="KW-0482">Metalloprotease</keyword>
<dbReference type="InterPro" id="IPR015995">
    <property type="entry name" value="MlrC_N"/>
</dbReference>
<keyword evidence="1" id="KW-0479">Metal-binding</keyword>
<feature type="domain" description="Microcystin LR degradation protein MlrC N-terminal" evidence="3">
    <location>
        <begin position="3"/>
        <end position="293"/>
    </location>
</feature>
<dbReference type="InterPro" id="IPR010799">
    <property type="entry name" value="MlrC_C"/>
</dbReference>
<accession>A0ABV5JHR9</accession>
<evidence type="ECO:0000259" key="2">
    <source>
        <dbReference type="Pfam" id="PF07171"/>
    </source>
</evidence>
<keyword evidence="1" id="KW-0378">Hydrolase</keyword>
<evidence type="ECO:0000313" key="4">
    <source>
        <dbReference type="EMBL" id="MFB9233012.1"/>
    </source>
</evidence>
<feature type="domain" description="Microcystin LR degradation protein MlrC C-terminal" evidence="2">
    <location>
        <begin position="306"/>
        <end position="486"/>
    </location>
</feature>
<evidence type="ECO:0000313" key="5">
    <source>
        <dbReference type="Proteomes" id="UP001589683"/>
    </source>
</evidence>
<sequence length="503" mass="53313">MKRIVIAGFQHETNTFGATLATMSDFEMADSWPGLLRGAEVISGTKGSNLPLAGFVHEARKDGSVELIPLVWCSAEPSAHVADEAFESITGMILEGVRNAGKIDGIYLDLHGAMVSESHEDGEGELLRRLRNLVGPNIPISVSLDLHANLTREMVYLASCITIFRTYPHLDMAETGARAFQTLQHLMSGGRLFKAYRQAPFLIPLQAQYTGAAPFQSLYDKVASVGPAPQCWAELAAGFPAADIHDAGPSILAYADNQKDADAIVGSLFTDLLSAESEFDCSLLSSQEAVEKAKTIAAKSDKPVIIADVQDNPGAGGTSDTTGLLRALVEGGAEGVILGMLCDPEVASQAHASGGGSIIEGALGGKSGSAPNPFSGRLQVERLSDGRFSFTGEMYAGSVAETGPTALLRVLDDSSDVRVVVSSHRCQCLDQAIFTHIGINPAAQQIVTVKSTVHFRADFEPISAAVLNAHSPGLFPCRLGQVPYRNLRAGVRVEPLGMLSDRR</sequence>
<dbReference type="Pfam" id="PF07364">
    <property type="entry name" value="DUF1485"/>
    <property type="match status" value="1"/>
</dbReference>
<dbReference type="RefSeq" id="WP_213891435.1">
    <property type="nucleotide sequence ID" value="NZ_JAGFNU010000027.1"/>
</dbReference>
<evidence type="ECO:0000256" key="1">
    <source>
        <dbReference type="PIRNR" id="PIRNR012702"/>
    </source>
</evidence>
<keyword evidence="1" id="KW-0645">Protease</keyword>
<comment type="function">
    <text evidence="1">Involved in peptidolytic degradation of cyclic heptapeptide hepatotoxin microcystin (MC).</text>
</comment>
<reference evidence="4 5" key="1">
    <citation type="submission" date="2024-09" db="EMBL/GenBank/DDBJ databases">
        <authorList>
            <person name="Sun Q."/>
            <person name="Mori K."/>
        </authorList>
    </citation>
    <scope>NUCLEOTIDE SEQUENCE [LARGE SCALE GENOMIC DNA]</scope>
    <source>
        <strain evidence="4 5">CECT 8726</strain>
    </source>
</reference>
<comment type="cofactor">
    <cofactor evidence="1">
        <name>Zn(2+)</name>
        <dbReference type="ChEBI" id="CHEBI:29105"/>
    </cofactor>
    <text evidence="1">Binds 1 zinc ion per subunit.</text>
</comment>
<proteinExistence type="inferred from homology"/>
<evidence type="ECO:0000259" key="3">
    <source>
        <dbReference type="Pfam" id="PF07364"/>
    </source>
</evidence>
<comment type="caution">
    <text evidence="4">The sequence shown here is derived from an EMBL/GenBank/DDBJ whole genome shotgun (WGS) entry which is preliminary data.</text>
</comment>
<name>A0ABV5JHR9_9RHOB</name>